<name>A0A6A6TKQ1_9PLEO</name>
<dbReference type="Proteomes" id="UP000799324">
    <property type="component" value="Unassembled WGS sequence"/>
</dbReference>
<dbReference type="OrthoDB" id="10018191at2759"/>
<sequence>MSPVNHRQMSSRDLYQAGSDAVPTGFLTPPSSHEGRRDSVASSHSSYCQSFGSSEYSTSNDYPMPVTPICGRSPLSEGAFVDGMPYGLVHDLQSQSMHVPLFPQRKETTCTEDILDSYLVFQDGMQSPHQHPLMAQSLVPLQSPCGYGPNMTAHMGEYTIDTTAIASTDPMWDNMSVVAWPDMERTRYTNRHDEDPVHMYRDPLEDARPLWESTSTSPLEAHTVASETTIRADAMLDICVQIDPQGMQNGNALDNGDSLFPQTPQEVSFKREESVNVKTEIAVESGARRRGGRIHLRQTEAKGVKREHRVAKATKPRPTKGKKTYGQIAVPMNGCENSVLVDLKSDIDLDCYATTGQARLKGGNLKERHQNKCQWVDQDTGARCKNAFDRIEHLKRHVSTVHLKHIGGICILCAKAFARNDNCLAHYDTHIRQPGKKDGRNPKKSIRKVLRLVAHDEKVYGKVSAKWARLYEMEEMEGYSSESDVE</sequence>
<evidence type="ECO:0000313" key="4">
    <source>
        <dbReference type="Proteomes" id="UP000799324"/>
    </source>
</evidence>
<accession>A0A6A6TKQ1</accession>
<proteinExistence type="predicted"/>
<dbReference type="AlphaFoldDB" id="A0A6A6TKQ1"/>
<keyword evidence="4" id="KW-1185">Reference proteome</keyword>
<gene>
    <name evidence="3" type="ORF">K491DRAFT_675063</name>
</gene>
<organism evidence="3 4">
    <name type="scientific">Lophiostoma macrostomum CBS 122681</name>
    <dbReference type="NCBI Taxonomy" id="1314788"/>
    <lineage>
        <taxon>Eukaryota</taxon>
        <taxon>Fungi</taxon>
        <taxon>Dikarya</taxon>
        <taxon>Ascomycota</taxon>
        <taxon>Pezizomycotina</taxon>
        <taxon>Dothideomycetes</taxon>
        <taxon>Pleosporomycetidae</taxon>
        <taxon>Pleosporales</taxon>
        <taxon>Lophiostomataceae</taxon>
        <taxon>Lophiostoma</taxon>
    </lineage>
</organism>
<evidence type="ECO:0000259" key="2">
    <source>
        <dbReference type="PROSITE" id="PS00028"/>
    </source>
</evidence>
<dbReference type="InterPro" id="IPR013087">
    <property type="entry name" value="Znf_C2H2_type"/>
</dbReference>
<reference evidence="3" key="1">
    <citation type="journal article" date="2020" name="Stud. Mycol.">
        <title>101 Dothideomycetes genomes: a test case for predicting lifestyles and emergence of pathogens.</title>
        <authorList>
            <person name="Haridas S."/>
            <person name="Albert R."/>
            <person name="Binder M."/>
            <person name="Bloem J."/>
            <person name="Labutti K."/>
            <person name="Salamov A."/>
            <person name="Andreopoulos B."/>
            <person name="Baker S."/>
            <person name="Barry K."/>
            <person name="Bills G."/>
            <person name="Bluhm B."/>
            <person name="Cannon C."/>
            <person name="Castanera R."/>
            <person name="Culley D."/>
            <person name="Daum C."/>
            <person name="Ezra D."/>
            <person name="Gonzalez J."/>
            <person name="Henrissat B."/>
            <person name="Kuo A."/>
            <person name="Liang C."/>
            <person name="Lipzen A."/>
            <person name="Lutzoni F."/>
            <person name="Magnuson J."/>
            <person name="Mondo S."/>
            <person name="Nolan M."/>
            <person name="Ohm R."/>
            <person name="Pangilinan J."/>
            <person name="Park H.-J."/>
            <person name="Ramirez L."/>
            <person name="Alfaro M."/>
            <person name="Sun H."/>
            <person name="Tritt A."/>
            <person name="Yoshinaga Y."/>
            <person name="Zwiers L.-H."/>
            <person name="Turgeon B."/>
            <person name="Goodwin S."/>
            <person name="Spatafora J."/>
            <person name="Crous P."/>
            <person name="Grigoriev I."/>
        </authorList>
    </citation>
    <scope>NUCLEOTIDE SEQUENCE</scope>
    <source>
        <strain evidence="3">CBS 122681</strain>
    </source>
</reference>
<feature type="compositionally biased region" description="Polar residues" evidence="1">
    <location>
        <begin position="1"/>
        <end position="13"/>
    </location>
</feature>
<feature type="region of interest" description="Disordered" evidence="1">
    <location>
        <begin position="1"/>
        <end position="41"/>
    </location>
</feature>
<dbReference type="EMBL" id="MU004302">
    <property type="protein sequence ID" value="KAF2660026.1"/>
    <property type="molecule type" value="Genomic_DNA"/>
</dbReference>
<feature type="compositionally biased region" description="Basic residues" evidence="1">
    <location>
        <begin position="305"/>
        <end position="323"/>
    </location>
</feature>
<dbReference type="PROSITE" id="PS00028">
    <property type="entry name" value="ZINC_FINGER_C2H2_1"/>
    <property type="match status" value="1"/>
</dbReference>
<evidence type="ECO:0000313" key="3">
    <source>
        <dbReference type="EMBL" id="KAF2660026.1"/>
    </source>
</evidence>
<feature type="region of interest" description="Disordered" evidence="1">
    <location>
        <begin position="300"/>
        <end position="325"/>
    </location>
</feature>
<feature type="domain" description="C2H2-type" evidence="2">
    <location>
        <begin position="410"/>
        <end position="430"/>
    </location>
</feature>
<protein>
    <recommendedName>
        <fullName evidence="2">C2H2-type domain-containing protein</fullName>
    </recommendedName>
</protein>
<evidence type="ECO:0000256" key="1">
    <source>
        <dbReference type="SAM" id="MobiDB-lite"/>
    </source>
</evidence>